<dbReference type="OrthoDB" id="248387at2759"/>
<dbReference type="Gene3D" id="2.130.10.120">
    <property type="entry name" value="Prolyl oligopeptidase, N-terminal domain"/>
    <property type="match status" value="1"/>
</dbReference>
<organism evidence="2 3">
    <name type="scientific">Artemisia annua</name>
    <name type="common">Sweet wormwood</name>
    <dbReference type="NCBI Taxonomy" id="35608"/>
    <lineage>
        <taxon>Eukaryota</taxon>
        <taxon>Viridiplantae</taxon>
        <taxon>Streptophyta</taxon>
        <taxon>Embryophyta</taxon>
        <taxon>Tracheophyta</taxon>
        <taxon>Spermatophyta</taxon>
        <taxon>Magnoliopsida</taxon>
        <taxon>eudicotyledons</taxon>
        <taxon>Gunneridae</taxon>
        <taxon>Pentapetalae</taxon>
        <taxon>asterids</taxon>
        <taxon>campanulids</taxon>
        <taxon>Asterales</taxon>
        <taxon>Asteraceae</taxon>
        <taxon>Asteroideae</taxon>
        <taxon>Anthemideae</taxon>
        <taxon>Artemisiinae</taxon>
        <taxon>Artemisia</taxon>
    </lineage>
</organism>
<dbReference type="SUPFAM" id="SSF50993">
    <property type="entry name" value="Peptidase/esterase 'gauge' domain"/>
    <property type="match status" value="1"/>
</dbReference>
<proteinExistence type="predicted"/>
<evidence type="ECO:0000313" key="3">
    <source>
        <dbReference type="Proteomes" id="UP000245207"/>
    </source>
</evidence>
<evidence type="ECO:0000259" key="1">
    <source>
        <dbReference type="Pfam" id="PF02897"/>
    </source>
</evidence>
<dbReference type="GO" id="GO:0004252">
    <property type="term" value="F:serine-type endopeptidase activity"/>
    <property type="evidence" value="ECO:0007669"/>
    <property type="project" value="InterPro"/>
</dbReference>
<dbReference type="EMBL" id="PKPP01008291">
    <property type="protein sequence ID" value="PWA51079.1"/>
    <property type="molecule type" value="Genomic_DNA"/>
</dbReference>
<sequence>MGVHRVKTGQKKLAEQKRCKPVWSTSLRTSKKEYKPKNHLSQGPVVPQLLFSIALCGFWDSLDEEREIFLDPDELSEDGTTALRAFEVSHDAEILGLRLMRVDDKSVEPDKLSWVKFYFISWTHHTKRFFYCRFAAPKGSENMNPGGSEHQPSSSALLPFFGNKTIGRYIMLE</sequence>
<keyword evidence="3" id="KW-1185">Reference proteome</keyword>
<dbReference type="PANTHER" id="PTHR42881">
    <property type="entry name" value="PROLYL ENDOPEPTIDASE"/>
    <property type="match status" value="1"/>
</dbReference>
<dbReference type="Pfam" id="PF02897">
    <property type="entry name" value="Peptidase_S9_N"/>
    <property type="match status" value="1"/>
</dbReference>
<gene>
    <name evidence="2" type="ORF">CTI12_AA464020</name>
</gene>
<reference evidence="2 3" key="1">
    <citation type="journal article" date="2018" name="Mol. Plant">
        <title>The genome of Artemisia annua provides insight into the evolution of Asteraceae family and artemisinin biosynthesis.</title>
        <authorList>
            <person name="Shen Q."/>
            <person name="Zhang L."/>
            <person name="Liao Z."/>
            <person name="Wang S."/>
            <person name="Yan T."/>
            <person name="Shi P."/>
            <person name="Liu M."/>
            <person name="Fu X."/>
            <person name="Pan Q."/>
            <person name="Wang Y."/>
            <person name="Lv Z."/>
            <person name="Lu X."/>
            <person name="Zhang F."/>
            <person name="Jiang W."/>
            <person name="Ma Y."/>
            <person name="Chen M."/>
            <person name="Hao X."/>
            <person name="Li L."/>
            <person name="Tang Y."/>
            <person name="Lv G."/>
            <person name="Zhou Y."/>
            <person name="Sun X."/>
            <person name="Brodelius P.E."/>
            <person name="Rose J.K.C."/>
            <person name="Tang K."/>
        </authorList>
    </citation>
    <scope>NUCLEOTIDE SEQUENCE [LARGE SCALE GENOMIC DNA]</scope>
    <source>
        <strain evidence="3">cv. Huhao1</strain>
        <tissue evidence="2">Leaf</tissue>
    </source>
</reference>
<comment type="caution">
    <text evidence="2">The sequence shown here is derived from an EMBL/GenBank/DDBJ whole genome shotgun (WGS) entry which is preliminary data.</text>
</comment>
<accession>A0A2U1LQ16</accession>
<name>A0A2U1LQ16_ARTAN</name>
<dbReference type="InterPro" id="IPR051167">
    <property type="entry name" value="Prolyl_oligopep/macrocyclase"/>
</dbReference>
<dbReference type="GO" id="GO:0070012">
    <property type="term" value="F:oligopeptidase activity"/>
    <property type="evidence" value="ECO:0007669"/>
    <property type="project" value="TreeGrafter"/>
</dbReference>
<dbReference type="STRING" id="35608.A0A2U1LQ16"/>
<evidence type="ECO:0000313" key="2">
    <source>
        <dbReference type="EMBL" id="PWA51079.1"/>
    </source>
</evidence>
<protein>
    <submittedName>
        <fullName evidence="2">Peptidase S9A, prolyl oligopeptidase</fullName>
    </submittedName>
</protein>
<dbReference type="AlphaFoldDB" id="A0A2U1LQ16"/>
<dbReference type="GO" id="GO:0005829">
    <property type="term" value="C:cytosol"/>
    <property type="evidence" value="ECO:0007669"/>
    <property type="project" value="TreeGrafter"/>
</dbReference>
<dbReference type="Proteomes" id="UP000245207">
    <property type="component" value="Unassembled WGS sequence"/>
</dbReference>
<dbReference type="PANTHER" id="PTHR42881:SF2">
    <property type="entry name" value="PROLYL ENDOPEPTIDASE"/>
    <property type="match status" value="1"/>
</dbReference>
<feature type="domain" description="Peptidase S9A N-terminal" evidence="1">
    <location>
        <begin position="64"/>
        <end position="142"/>
    </location>
</feature>
<dbReference type="InterPro" id="IPR023302">
    <property type="entry name" value="Pept_S9A_N"/>
</dbReference>